<dbReference type="Proteomes" id="UP000656804">
    <property type="component" value="Unassembled WGS sequence"/>
</dbReference>
<evidence type="ECO:0000313" key="1">
    <source>
        <dbReference type="EMBL" id="MBF4160714.1"/>
    </source>
</evidence>
<dbReference type="EMBL" id="JADIVZ010000001">
    <property type="protein sequence ID" value="MBF4160714.1"/>
    <property type="molecule type" value="Genomic_DNA"/>
</dbReference>
<gene>
    <name evidence="1" type="ORF">ISG29_03375</name>
</gene>
<evidence type="ECO:0000313" key="2">
    <source>
        <dbReference type="Proteomes" id="UP000656804"/>
    </source>
</evidence>
<organism evidence="1 2">
    <name type="scientific">Nocardioides acrostichi</name>
    <dbReference type="NCBI Taxonomy" id="2784339"/>
    <lineage>
        <taxon>Bacteria</taxon>
        <taxon>Bacillati</taxon>
        <taxon>Actinomycetota</taxon>
        <taxon>Actinomycetes</taxon>
        <taxon>Propionibacteriales</taxon>
        <taxon>Nocardioidaceae</taxon>
        <taxon>Nocardioides</taxon>
    </lineage>
</organism>
<keyword evidence="2" id="KW-1185">Reference proteome</keyword>
<comment type="caution">
    <text evidence="1">The sequence shown here is derived from an EMBL/GenBank/DDBJ whole genome shotgun (WGS) entry which is preliminary data.</text>
</comment>
<protein>
    <submittedName>
        <fullName evidence="1">Uncharacterized protein</fullName>
    </submittedName>
</protein>
<proteinExistence type="predicted"/>
<accession>A0A930V007</accession>
<dbReference type="RefSeq" id="WP_194501901.1">
    <property type="nucleotide sequence ID" value="NZ_JADIVZ010000001.1"/>
</dbReference>
<sequence>MADGDDAADGRLKALEEAAEDVVDPETGSVPDVNETSDLGLCRCHGGLTEVAPTRDPNETFWRERCGFALRGCLDGLLMRPRSCRTSIEH</sequence>
<reference evidence="1" key="1">
    <citation type="submission" date="2020-11" db="EMBL/GenBank/DDBJ databases">
        <title>Nocardioides sp. CBS4Y-1, whole genome shotgun sequence.</title>
        <authorList>
            <person name="Tuo L."/>
        </authorList>
    </citation>
    <scope>NUCLEOTIDE SEQUENCE</scope>
    <source>
        <strain evidence="1">CBS4Y-1</strain>
    </source>
</reference>
<name>A0A930V007_9ACTN</name>
<dbReference type="AlphaFoldDB" id="A0A930V007"/>